<accession>A0A165EHS1</accession>
<gene>
    <name evidence="4" type="ORF">EXIGLDRAFT_774094</name>
    <name evidence="5" type="ORF">EXIGLDRAFT_774097</name>
</gene>
<evidence type="ECO:0000259" key="3">
    <source>
        <dbReference type="PROSITE" id="PS51164"/>
    </source>
</evidence>
<dbReference type="InterPro" id="IPR000254">
    <property type="entry name" value="CBD"/>
</dbReference>
<feature type="signal peptide" evidence="2">
    <location>
        <begin position="1"/>
        <end position="23"/>
    </location>
</feature>
<dbReference type="SUPFAM" id="SSF57180">
    <property type="entry name" value="Cellulose-binding domain"/>
    <property type="match status" value="2"/>
</dbReference>
<evidence type="ECO:0000256" key="1">
    <source>
        <dbReference type="ARBA" id="ARBA00022729"/>
    </source>
</evidence>
<dbReference type="EMBL" id="KV426139">
    <property type="protein sequence ID" value="KZV86964.1"/>
    <property type="molecule type" value="Genomic_DNA"/>
</dbReference>
<dbReference type="AlphaFoldDB" id="A0A165EHS1"/>
<keyword evidence="1 2" id="KW-0732">Signal</keyword>
<proteinExistence type="predicted"/>
<dbReference type="InterPro" id="IPR035971">
    <property type="entry name" value="CBD_sf"/>
</dbReference>
<dbReference type="Proteomes" id="UP000077266">
    <property type="component" value="Unassembled WGS sequence"/>
</dbReference>
<feature type="domain" description="CBM1" evidence="3">
    <location>
        <begin position="46"/>
        <end position="82"/>
    </location>
</feature>
<protein>
    <recommendedName>
        <fullName evidence="3">CBM1 domain-containing protein</fullName>
    </recommendedName>
</protein>
<dbReference type="PROSITE" id="PS00562">
    <property type="entry name" value="CBM1_1"/>
    <property type="match status" value="1"/>
</dbReference>
<dbReference type="GO" id="GO:0005975">
    <property type="term" value="P:carbohydrate metabolic process"/>
    <property type="evidence" value="ECO:0007669"/>
    <property type="project" value="InterPro"/>
</dbReference>
<dbReference type="GO" id="GO:0005576">
    <property type="term" value="C:extracellular region"/>
    <property type="evidence" value="ECO:0007669"/>
    <property type="project" value="InterPro"/>
</dbReference>
<name>A0A165EHS1_EXIGL</name>
<dbReference type="Pfam" id="PF00734">
    <property type="entry name" value="CBM_1"/>
    <property type="match status" value="2"/>
</dbReference>
<dbReference type="SMART" id="SM00236">
    <property type="entry name" value="fCBD"/>
    <property type="match status" value="2"/>
</dbReference>
<dbReference type="PROSITE" id="PS51164">
    <property type="entry name" value="CBM1_2"/>
    <property type="match status" value="1"/>
</dbReference>
<evidence type="ECO:0000313" key="6">
    <source>
        <dbReference type="Proteomes" id="UP000077266"/>
    </source>
</evidence>
<organism evidence="4 6">
    <name type="scientific">Exidia glandulosa HHB12029</name>
    <dbReference type="NCBI Taxonomy" id="1314781"/>
    <lineage>
        <taxon>Eukaryota</taxon>
        <taxon>Fungi</taxon>
        <taxon>Dikarya</taxon>
        <taxon>Basidiomycota</taxon>
        <taxon>Agaricomycotina</taxon>
        <taxon>Agaricomycetes</taxon>
        <taxon>Auriculariales</taxon>
        <taxon>Exidiaceae</taxon>
        <taxon>Exidia</taxon>
    </lineage>
</organism>
<dbReference type="OrthoDB" id="2119228at2759"/>
<evidence type="ECO:0000313" key="5">
    <source>
        <dbReference type="EMBL" id="KZV86966.1"/>
    </source>
</evidence>
<sequence>MLMVVHEFLWLSIVTGWTGPTQCGTGWTCTYNNDYFSQCLYTGDTTKNQPYGQCGGRGWTGSTECSKGYYCAYSNEFFSQCLPN</sequence>
<reference evidence="4 6" key="1">
    <citation type="journal article" date="2016" name="Mol. Biol. Evol.">
        <title>Comparative Genomics of Early-Diverging Mushroom-Forming Fungi Provides Insights into the Origins of Lignocellulose Decay Capabilities.</title>
        <authorList>
            <person name="Nagy L.G."/>
            <person name="Riley R."/>
            <person name="Tritt A."/>
            <person name="Adam C."/>
            <person name="Daum C."/>
            <person name="Floudas D."/>
            <person name="Sun H."/>
            <person name="Yadav J.S."/>
            <person name="Pangilinan J."/>
            <person name="Larsson K.H."/>
            <person name="Matsuura K."/>
            <person name="Barry K."/>
            <person name="Labutti K."/>
            <person name="Kuo R."/>
            <person name="Ohm R.A."/>
            <person name="Bhattacharya S.S."/>
            <person name="Shirouzu T."/>
            <person name="Yoshinaga Y."/>
            <person name="Martin F.M."/>
            <person name="Grigoriev I.V."/>
            <person name="Hibbett D.S."/>
        </authorList>
    </citation>
    <scope>NUCLEOTIDE SEQUENCE [LARGE SCALE GENOMIC DNA]</scope>
    <source>
        <strain evidence="4 6">HHB12029</strain>
    </source>
</reference>
<evidence type="ECO:0000256" key="2">
    <source>
        <dbReference type="SAM" id="SignalP"/>
    </source>
</evidence>
<dbReference type="STRING" id="1314781.A0A165EHS1"/>
<evidence type="ECO:0000313" key="4">
    <source>
        <dbReference type="EMBL" id="KZV86964.1"/>
    </source>
</evidence>
<keyword evidence="6" id="KW-1185">Reference proteome</keyword>
<dbReference type="EMBL" id="KV426139">
    <property type="protein sequence ID" value="KZV86966.1"/>
    <property type="molecule type" value="Genomic_DNA"/>
</dbReference>
<dbReference type="GO" id="GO:0030248">
    <property type="term" value="F:cellulose binding"/>
    <property type="evidence" value="ECO:0007669"/>
    <property type="project" value="InterPro"/>
</dbReference>
<feature type="chain" id="PRO_5008241187" description="CBM1 domain-containing protein" evidence="2">
    <location>
        <begin position="24"/>
        <end position="84"/>
    </location>
</feature>